<dbReference type="eggNOG" id="COG3239">
    <property type="taxonomic scope" value="Bacteria"/>
</dbReference>
<feature type="compositionally biased region" description="Polar residues" evidence="1">
    <location>
        <begin position="1"/>
        <end position="10"/>
    </location>
</feature>
<dbReference type="PIRSF" id="PIRSF015921">
    <property type="entry name" value="FA_sphinglp_des"/>
    <property type="match status" value="1"/>
</dbReference>
<keyword evidence="2" id="KW-0472">Membrane</keyword>
<dbReference type="GO" id="GO:0016717">
    <property type="term" value="F:oxidoreductase activity, acting on paired donors, with oxidation of a pair of donors resulting in the reduction of molecular oxygen to two molecules of water"/>
    <property type="evidence" value="ECO:0007669"/>
    <property type="project" value="TreeGrafter"/>
</dbReference>
<dbReference type="GO" id="GO:0016020">
    <property type="term" value="C:membrane"/>
    <property type="evidence" value="ECO:0007669"/>
    <property type="project" value="TreeGrafter"/>
</dbReference>
<evidence type="ECO:0000259" key="3">
    <source>
        <dbReference type="Pfam" id="PF00487"/>
    </source>
</evidence>
<dbReference type="PATRIC" id="fig|452652.3.peg.2752"/>
<feature type="region of interest" description="Disordered" evidence="1">
    <location>
        <begin position="1"/>
        <end position="38"/>
    </location>
</feature>
<dbReference type="Pfam" id="PF00487">
    <property type="entry name" value="FA_desaturase"/>
    <property type="match status" value="1"/>
</dbReference>
<dbReference type="Proteomes" id="UP000007076">
    <property type="component" value="Chromosome"/>
</dbReference>
<keyword evidence="2" id="KW-0812">Transmembrane</keyword>
<name>E4NBH7_KITSK</name>
<evidence type="ECO:0000256" key="2">
    <source>
        <dbReference type="SAM" id="Phobius"/>
    </source>
</evidence>
<feature type="compositionally biased region" description="Low complexity" evidence="1">
    <location>
        <begin position="25"/>
        <end position="38"/>
    </location>
</feature>
<evidence type="ECO:0000256" key="1">
    <source>
        <dbReference type="SAM" id="MobiDB-lite"/>
    </source>
</evidence>
<accession>E4NBH7</accession>
<dbReference type="InterPro" id="IPR012171">
    <property type="entry name" value="Fatty_acid_desaturase"/>
</dbReference>
<dbReference type="GO" id="GO:0008610">
    <property type="term" value="P:lipid biosynthetic process"/>
    <property type="evidence" value="ECO:0007669"/>
    <property type="project" value="UniProtKB-ARBA"/>
</dbReference>
<feature type="transmembrane region" description="Helical" evidence="2">
    <location>
        <begin position="248"/>
        <end position="267"/>
    </location>
</feature>
<dbReference type="STRING" id="452652.KSE_27460"/>
<feature type="domain" description="Fatty acid desaturase" evidence="3">
    <location>
        <begin position="88"/>
        <end position="346"/>
    </location>
</feature>
<dbReference type="AlphaFoldDB" id="E4NBH7"/>
<organism evidence="4 5">
    <name type="scientific">Kitasatospora setae (strain ATCC 33774 / DSM 43861 / JCM 3304 / KCC A-0304 / NBRC 14216 / KM-6054)</name>
    <name type="common">Streptomyces setae</name>
    <dbReference type="NCBI Taxonomy" id="452652"/>
    <lineage>
        <taxon>Bacteria</taxon>
        <taxon>Bacillati</taxon>
        <taxon>Actinomycetota</taxon>
        <taxon>Actinomycetes</taxon>
        <taxon>Kitasatosporales</taxon>
        <taxon>Streptomycetaceae</taxon>
        <taxon>Kitasatospora</taxon>
    </lineage>
</organism>
<proteinExistence type="predicted"/>
<dbReference type="PANTHER" id="PTHR19353">
    <property type="entry name" value="FATTY ACID DESATURASE 2"/>
    <property type="match status" value="1"/>
</dbReference>
<feature type="transmembrane region" description="Helical" evidence="2">
    <location>
        <begin position="222"/>
        <end position="242"/>
    </location>
</feature>
<dbReference type="EMBL" id="AP010968">
    <property type="protein sequence ID" value="BAJ28558.1"/>
    <property type="molecule type" value="Genomic_DNA"/>
</dbReference>
<dbReference type="PANTHER" id="PTHR19353:SF19">
    <property type="entry name" value="DELTA(5) FATTY ACID DESATURASE C-RELATED"/>
    <property type="match status" value="1"/>
</dbReference>
<dbReference type="InterPro" id="IPR005804">
    <property type="entry name" value="FA_desaturase_dom"/>
</dbReference>
<dbReference type="CDD" id="cd03506">
    <property type="entry name" value="Delta6-FADS-like"/>
    <property type="match status" value="1"/>
</dbReference>
<keyword evidence="2" id="KW-1133">Transmembrane helix</keyword>
<evidence type="ECO:0000313" key="4">
    <source>
        <dbReference type="EMBL" id="BAJ28558.1"/>
    </source>
</evidence>
<sequence>MQTPRVTTDTPGGATPLDTRRARAGRGAAGTATAPAGKGASASFSELLQRVKAEGLLDLTPRWYYGRISVNTAMIVGGLAAFALIGDSWWQLLVAAWMGLCGAQSAFMWHEAGHKAMFRSRWTADVVGYFHANLVNGVSYGWWVNHHNRHHSHPNHLDLDPDIGRRTAIFDIKQYATRTGVQRFVVRYQSVLFFVLLTLEAFKMNRTAVRAIVKGDTKRPVLETTLLVVRAAFYLSLVFWLLPPGLAVAFLLVQHAVLGVYFGMIFAPNHKGMEIRDGEEETLDWLERQVLTSRNITPSPLIDFLYGGLNYQIEHHLFPAMPQKHLARARVLTMEYCAERGIPYVEMGFWASYKEVAGFLHEVSAPVRRGEGDAAAAARLA</sequence>
<gene>
    <name evidence="4" type="ordered locus">KSE_27460</name>
</gene>
<feature type="transmembrane region" description="Helical" evidence="2">
    <location>
        <begin position="68"/>
        <end position="86"/>
    </location>
</feature>
<keyword evidence="5" id="KW-1185">Reference proteome</keyword>
<reference evidence="4 5" key="1">
    <citation type="journal article" date="2010" name="DNA Res.">
        <title>Genome sequence of Kitasatospora setae NBRC 14216T: an evolutionary snapshot of the family Streptomycetaceae.</title>
        <authorList>
            <person name="Ichikawa N."/>
            <person name="Oguchi A."/>
            <person name="Ikeda H."/>
            <person name="Ishikawa J."/>
            <person name="Kitani S."/>
            <person name="Watanabe Y."/>
            <person name="Nakamura S."/>
            <person name="Katano Y."/>
            <person name="Kishi E."/>
            <person name="Sasagawa M."/>
            <person name="Ankai A."/>
            <person name="Fukui S."/>
            <person name="Hashimoto Y."/>
            <person name="Kamata S."/>
            <person name="Otoguro M."/>
            <person name="Tanikawa S."/>
            <person name="Nihira T."/>
            <person name="Horinouchi S."/>
            <person name="Ohnishi Y."/>
            <person name="Hayakawa M."/>
            <person name="Kuzuyama T."/>
            <person name="Arisawa A."/>
            <person name="Nomoto F."/>
            <person name="Miura H."/>
            <person name="Takahashi Y."/>
            <person name="Fujita N."/>
        </authorList>
    </citation>
    <scope>NUCLEOTIDE SEQUENCE [LARGE SCALE GENOMIC DNA]</scope>
    <source>
        <strain evidence="5">ATCC 33774 / DSM 43861 / JCM 3304 / KCC A-0304 / NBRC 14216 / KM-6054</strain>
    </source>
</reference>
<protein>
    <submittedName>
        <fullName evidence="4">Putative fatty acid desaturase</fullName>
    </submittedName>
</protein>
<evidence type="ECO:0000313" key="5">
    <source>
        <dbReference type="Proteomes" id="UP000007076"/>
    </source>
</evidence>
<feature type="transmembrane region" description="Helical" evidence="2">
    <location>
        <begin position="92"/>
        <end position="110"/>
    </location>
</feature>
<dbReference type="HOGENOM" id="CLU_016265_1_0_11"/>
<dbReference type="KEGG" id="ksk:KSE_27460"/>
<dbReference type="RefSeq" id="WP_014135871.1">
    <property type="nucleotide sequence ID" value="NC_016109.1"/>
</dbReference>